<evidence type="ECO:0000313" key="6">
    <source>
        <dbReference type="EMBL" id="WED66188.1"/>
    </source>
</evidence>
<dbReference type="Pfam" id="PF09685">
    <property type="entry name" value="MamF_MmsF"/>
    <property type="match status" value="1"/>
</dbReference>
<evidence type="ECO:0000256" key="2">
    <source>
        <dbReference type="ARBA" id="ARBA00022692"/>
    </source>
</evidence>
<comment type="subcellular location">
    <subcellularLocation>
        <location evidence="1">Membrane</location>
        <topology evidence="1">Multi-pass membrane protein</topology>
    </subcellularLocation>
</comment>
<name>A0AAF0CQI8_9BACT</name>
<dbReference type="Proteomes" id="UP001218638">
    <property type="component" value="Chromosome"/>
</dbReference>
<reference evidence="6" key="1">
    <citation type="submission" date="2023-03" db="EMBL/GenBank/DDBJ databases">
        <title>Lomoglobus Profundus gen. nov., sp. nov., a novel member of the phylum Verrucomicrobia, isolated from deep-marine sediment of South China Sea.</title>
        <authorList>
            <person name="Ahmad T."/>
            <person name="Ishaq S.E."/>
            <person name="Wang F."/>
        </authorList>
    </citation>
    <scope>NUCLEOTIDE SEQUENCE</scope>
    <source>
        <strain evidence="6">LMO-M01</strain>
    </source>
</reference>
<dbReference type="RefSeq" id="WP_330928443.1">
    <property type="nucleotide sequence ID" value="NZ_CP119075.1"/>
</dbReference>
<evidence type="ECO:0000256" key="1">
    <source>
        <dbReference type="ARBA" id="ARBA00004141"/>
    </source>
</evidence>
<keyword evidence="2 5" id="KW-0812">Transmembrane</keyword>
<evidence type="ECO:0000256" key="5">
    <source>
        <dbReference type="SAM" id="Phobius"/>
    </source>
</evidence>
<proteinExistence type="predicted"/>
<feature type="transmembrane region" description="Helical" evidence="5">
    <location>
        <begin position="20"/>
        <end position="40"/>
    </location>
</feature>
<protein>
    <submittedName>
        <fullName evidence="6">DUF4870 domain-containing protein</fullName>
    </submittedName>
</protein>
<sequence length="117" mass="12999">MDYETNVTPVDTSHRLLNILSHGAWFLGAPILIPLIIYLVTKRDGNIVTAHSAEAFNFHLSFTLWALLCIPLTFIGIGFLLIGALTIATVVLAIIAIIKAANDELYRYPLTIRFFDV</sequence>
<dbReference type="KEGG" id="slom:PXH66_04925"/>
<feature type="transmembrane region" description="Helical" evidence="5">
    <location>
        <begin position="74"/>
        <end position="98"/>
    </location>
</feature>
<organism evidence="6 7">
    <name type="scientific">Synoicihabitans lomoniglobus</name>
    <dbReference type="NCBI Taxonomy" id="2909285"/>
    <lineage>
        <taxon>Bacteria</taxon>
        <taxon>Pseudomonadati</taxon>
        <taxon>Verrucomicrobiota</taxon>
        <taxon>Opitutia</taxon>
        <taxon>Opitutales</taxon>
        <taxon>Opitutaceae</taxon>
        <taxon>Synoicihabitans</taxon>
    </lineage>
</organism>
<evidence type="ECO:0000256" key="4">
    <source>
        <dbReference type="ARBA" id="ARBA00023136"/>
    </source>
</evidence>
<evidence type="ECO:0000313" key="7">
    <source>
        <dbReference type="Proteomes" id="UP001218638"/>
    </source>
</evidence>
<keyword evidence="3 5" id="KW-1133">Transmembrane helix</keyword>
<dbReference type="AlphaFoldDB" id="A0AAF0CQI8"/>
<evidence type="ECO:0000256" key="3">
    <source>
        <dbReference type="ARBA" id="ARBA00022989"/>
    </source>
</evidence>
<dbReference type="EMBL" id="CP119075">
    <property type="protein sequence ID" value="WED66188.1"/>
    <property type="molecule type" value="Genomic_DNA"/>
</dbReference>
<keyword evidence="4 5" id="KW-0472">Membrane</keyword>
<keyword evidence="7" id="KW-1185">Reference proteome</keyword>
<accession>A0AAF0CQI8</accession>
<gene>
    <name evidence="6" type="ORF">PXH66_04925</name>
</gene>
<dbReference type="InterPro" id="IPR019109">
    <property type="entry name" value="MamF_MmsF"/>
</dbReference>